<comment type="caution">
    <text evidence="9">The sequence shown here is derived from an EMBL/GenBank/DDBJ whole genome shotgun (WGS) entry which is preliminary data.</text>
</comment>
<keyword evidence="2" id="KW-0479">Metal-binding</keyword>
<evidence type="ECO:0000259" key="8">
    <source>
        <dbReference type="PROSITE" id="PS50157"/>
    </source>
</evidence>
<dbReference type="PROSITE" id="PS50157">
    <property type="entry name" value="ZINC_FINGER_C2H2_2"/>
    <property type="match status" value="2"/>
</dbReference>
<evidence type="ECO:0000256" key="1">
    <source>
        <dbReference type="ARBA" id="ARBA00004123"/>
    </source>
</evidence>
<proteinExistence type="predicted"/>
<dbReference type="AlphaFoldDB" id="A0AAV4TKL9"/>
<dbReference type="PANTHER" id="PTHR24394:SF29">
    <property type="entry name" value="MYONEURIN"/>
    <property type="match status" value="1"/>
</dbReference>
<dbReference type="InterPro" id="IPR036236">
    <property type="entry name" value="Znf_C2H2_sf"/>
</dbReference>
<name>A0AAV4TKL9_9ARAC</name>
<dbReference type="Proteomes" id="UP001054837">
    <property type="component" value="Unassembled WGS sequence"/>
</dbReference>
<dbReference type="FunFam" id="3.30.160.60:FF:002287">
    <property type="entry name" value="Uncharacterized protein"/>
    <property type="match status" value="1"/>
</dbReference>
<dbReference type="PANTHER" id="PTHR24394">
    <property type="entry name" value="ZINC FINGER PROTEIN"/>
    <property type="match status" value="1"/>
</dbReference>
<dbReference type="GO" id="GO:0008270">
    <property type="term" value="F:zinc ion binding"/>
    <property type="evidence" value="ECO:0007669"/>
    <property type="project" value="UniProtKB-KW"/>
</dbReference>
<protein>
    <recommendedName>
        <fullName evidence="8">C2H2-type domain-containing protein</fullName>
    </recommendedName>
</protein>
<dbReference type="SMART" id="SM00355">
    <property type="entry name" value="ZnF_C2H2"/>
    <property type="match status" value="2"/>
</dbReference>
<keyword evidence="5" id="KW-0862">Zinc</keyword>
<dbReference type="SUPFAM" id="SSF57667">
    <property type="entry name" value="beta-beta-alpha zinc fingers"/>
    <property type="match status" value="2"/>
</dbReference>
<gene>
    <name evidence="9" type="ORF">CDAR_455401</name>
</gene>
<dbReference type="Gene3D" id="3.30.160.60">
    <property type="entry name" value="Classic Zinc Finger"/>
    <property type="match status" value="2"/>
</dbReference>
<evidence type="ECO:0000256" key="2">
    <source>
        <dbReference type="ARBA" id="ARBA00022723"/>
    </source>
</evidence>
<dbReference type="GO" id="GO:0005634">
    <property type="term" value="C:nucleus"/>
    <property type="evidence" value="ECO:0007669"/>
    <property type="project" value="UniProtKB-SubCell"/>
</dbReference>
<dbReference type="EMBL" id="BPLQ01009867">
    <property type="protein sequence ID" value="GIY47098.1"/>
    <property type="molecule type" value="Genomic_DNA"/>
</dbReference>
<evidence type="ECO:0000313" key="10">
    <source>
        <dbReference type="Proteomes" id="UP001054837"/>
    </source>
</evidence>
<feature type="domain" description="C2H2-type" evidence="8">
    <location>
        <begin position="80"/>
        <end position="107"/>
    </location>
</feature>
<reference evidence="9 10" key="1">
    <citation type="submission" date="2021-06" db="EMBL/GenBank/DDBJ databases">
        <title>Caerostris darwini draft genome.</title>
        <authorList>
            <person name="Kono N."/>
            <person name="Arakawa K."/>
        </authorList>
    </citation>
    <scope>NUCLEOTIDE SEQUENCE [LARGE SCALE GENOMIC DNA]</scope>
</reference>
<feature type="domain" description="C2H2-type" evidence="8">
    <location>
        <begin position="52"/>
        <end position="79"/>
    </location>
</feature>
<dbReference type="Pfam" id="PF00096">
    <property type="entry name" value="zf-C2H2"/>
    <property type="match status" value="2"/>
</dbReference>
<dbReference type="FunFam" id="3.30.160.60:FF:002343">
    <property type="entry name" value="Zinc finger protein 33A"/>
    <property type="match status" value="1"/>
</dbReference>
<evidence type="ECO:0000256" key="7">
    <source>
        <dbReference type="PROSITE-ProRule" id="PRU00042"/>
    </source>
</evidence>
<evidence type="ECO:0000313" key="9">
    <source>
        <dbReference type="EMBL" id="GIY47098.1"/>
    </source>
</evidence>
<keyword evidence="4 7" id="KW-0863">Zinc-finger</keyword>
<sequence length="116" mass="13562">MRYSQQTILRLLKVFELLRDHTSAILVTKYILNSKSCNLNRHVRTHIGDAPYQCTECGKSFAYRYQLRDHNDIHTSEKRYSCGQCDKSFANKRSLSKHLRTHTGEMPHSCRECGNN</sequence>
<evidence type="ECO:0000256" key="3">
    <source>
        <dbReference type="ARBA" id="ARBA00022737"/>
    </source>
</evidence>
<accession>A0AAV4TKL9</accession>
<evidence type="ECO:0000256" key="6">
    <source>
        <dbReference type="ARBA" id="ARBA00023242"/>
    </source>
</evidence>
<evidence type="ECO:0000256" key="5">
    <source>
        <dbReference type="ARBA" id="ARBA00022833"/>
    </source>
</evidence>
<evidence type="ECO:0000256" key="4">
    <source>
        <dbReference type="ARBA" id="ARBA00022771"/>
    </source>
</evidence>
<keyword evidence="6" id="KW-0539">Nucleus</keyword>
<organism evidence="9 10">
    <name type="scientific">Caerostris darwini</name>
    <dbReference type="NCBI Taxonomy" id="1538125"/>
    <lineage>
        <taxon>Eukaryota</taxon>
        <taxon>Metazoa</taxon>
        <taxon>Ecdysozoa</taxon>
        <taxon>Arthropoda</taxon>
        <taxon>Chelicerata</taxon>
        <taxon>Arachnida</taxon>
        <taxon>Araneae</taxon>
        <taxon>Araneomorphae</taxon>
        <taxon>Entelegynae</taxon>
        <taxon>Araneoidea</taxon>
        <taxon>Araneidae</taxon>
        <taxon>Caerostris</taxon>
    </lineage>
</organism>
<dbReference type="GO" id="GO:0000981">
    <property type="term" value="F:DNA-binding transcription factor activity, RNA polymerase II-specific"/>
    <property type="evidence" value="ECO:0007669"/>
    <property type="project" value="TreeGrafter"/>
</dbReference>
<keyword evidence="3" id="KW-0677">Repeat</keyword>
<dbReference type="InterPro" id="IPR013087">
    <property type="entry name" value="Znf_C2H2_type"/>
</dbReference>
<comment type="subcellular location">
    <subcellularLocation>
        <location evidence="1">Nucleus</location>
    </subcellularLocation>
</comment>
<keyword evidence="10" id="KW-1185">Reference proteome</keyword>
<dbReference type="PROSITE" id="PS00028">
    <property type="entry name" value="ZINC_FINGER_C2H2_1"/>
    <property type="match status" value="2"/>
</dbReference>